<dbReference type="EMBL" id="CM047910">
    <property type="protein sequence ID" value="KAJ0074919.1"/>
    <property type="molecule type" value="Genomic_DNA"/>
</dbReference>
<proteinExistence type="predicted"/>
<gene>
    <name evidence="1" type="ORF">Patl1_34747</name>
</gene>
<evidence type="ECO:0000313" key="1">
    <source>
        <dbReference type="EMBL" id="KAJ0074919.1"/>
    </source>
</evidence>
<comment type="caution">
    <text evidence="1">The sequence shown here is derived from an EMBL/GenBank/DDBJ whole genome shotgun (WGS) entry which is preliminary data.</text>
</comment>
<reference evidence="2" key="1">
    <citation type="journal article" date="2023" name="G3 (Bethesda)">
        <title>Genome assembly and association tests identify interacting loci associated with vigor, precocity, and sex in interspecific pistachio rootstocks.</title>
        <authorList>
            <person name="Palmer W."/>
            <person name="Jacygrad E."/>
            <person name="Sagayaradj S."/>
            <person name="Cavanaugh K."/>
            <person name="Han R."/>
            <person name="Bertier L."/>
            <person name="Beede B."/>
            <person name="Kafkas S."/>
            <person name="Golino D."/>
            <person name="Preece J."/>
            <person name="Michelmore R."/>
        </authorList>
    </citation>
    <scope>NUCLEOTIDE SEQUENCE [LARGE SCALE GENOMIC DNA]</scope>
</reference>
<keyword evidence="2" id="KW-1185">Reference proteome</keyword>
<organism evidence="1 2">
    <name type="scientific">Pistacia atlantica</name>
    <dbReference type="NCBI Taxonomy" id="434234"/>
    <lineage>
        <taxon>Eukaryota</taxon>
        <taxon>Viridiplantae</taxon>
        <taxon>Streptophyta</taxon>
        <taxon>Embryophyta</taxon>
        <taxon>Tracheophyta</taxon>
        <taxon>Spermatophyta</taxon>
        <taxon>Magnoliopsida</taxon>
        <taxon>eudicotyledons</taxon>
        <taxon>Gunneridae</taxon>
        <taxon>Pentapetalae</taxon>
        <taxon>rosids</taxon>
        <taxon>malvids</taxon>
        <taxon>Sapindales</taxon>
        <taxon>Anacardiaceae</taxon>
        <taxon>Pistacia</taxon>
    </lineage>
</organism>
<accession>A0ACC0ZS55</accession>
<dbReference type="Proteomes" id="UP001164250">
    <property type="component" value="Chromosome 15"/>
</dbReference>
<protein>
    <submittedName>
        <fullName evidence="1">Uncharacterized protein</fullName>
    </submittedName>
</protein>
<evidence type="ECO:0000313" key="2">
    <source>
        <dbReference type="Proteomes" id="UP001164250"/>
    </source>
</evidence>
<name>A0ACC0ZS55_9ROSI</name>
<sequence>MVHILDWVRPCK</sequence>